<feature type="region of interest" description="Disordered" evidence="1">
    <location>
        <begin position="71"/>
        <end position="96"/>
    </location>
</feature>
<name>A0AA90KFA2_9ACTN</name>
<comment type="caution">
    <text evidence="2">The sequence shown here is derived from an EMBL/GenBank/DDBJ whole genome shotgun (WGS) entry which is preliminary data.</text>
</comment>
<feature type="compositionally biased region" description="Pro residues" evidence="1">
    <location>
        <begin position="594"/>
        <end position="603"/>
    </location>
</feature>
<dbReference type="EMBL" id="JABXJJ020000007">
    <property type="protein sequence ID" value="MDI5969015.1"/>
    <property type="molecule type" value="Genomic_DNA"/>
</dbReference>
<dbReference type="Gene3D" id="1.25.40.10">
    <property type="entry name" value="Tetratricopeptide repeat domain"/>
    <property type="match status" value="2"/>
</dbReference>
<dbReference type="RefSeq" id="WP_282698550.1">
    <property type="nucleotide sequence ID" value="NZ_JABXJJ020000007.1"/>
</dbReference>
<feature type="compositionally biased region" description="Low complexity" evidence="1">
    <location>
        <begin position="73"/>
        <end position="92"/>
    </location>
</feature>
<dbReference type="SUPFAM" id="SSF81901">
    <property type="entry name" value="HCP-like"/>
    <property type="match status" value="1"/>
</dbReference>
<gene>
    <name evidence="2" type="ORF">POF50_006590</name>
</gene>
<proteinExistence type="predicted"/>
<feature type="region of interest" description="Disordered" evidence="1">
    <location>
        <begin position="357"/>
        <end position="622"/>
    </location>
</feature>
<sequence>MGFFGRRQEHRRDAVRPQAGTAGPPGPPDGADARRTGPAAETAETAALRAAVRNGDLRAAERLGKLLAARGPAQESAADAAADTAARSASSAAEDELDRYRRRAAGGDREAAHRAATALLRSGRTDEAERLLDRAVQAGHPASAYLLAQLRRDRGEHARAVELMRLADRGGKDGAARLAALWLLEDGDASAAVPLLRKVISRGDRAMIPALVSALLAVGDLDAAEAAVRPAADAGDWRAQYDLLAVRQERARRTGGDLADQELWTLLKTAATGLLAEVTPLVNDGRLGDAEELLRGPAAAGDPVAMENLAIVMMRRAGGDPAIRAEARTHLERSAALGNITAEDCLTELDAIEAKLAAAEQGPGPRSKPSRRRGAARATEDPAETSAGAAGAPEDATPERAASERAISERAGAEREVAEPAGTAGGPEIPAPARRDAAPEPPAPAPRTVAPAPQTTAAPQASAPQDAASAPQVPASAPRAADPEVPGQASPASASASEPRPTAPLDTASVPPSPAPGRQVAAAAPQPTGSVPQADDPQVPGQASPASASEPRPTGSAPQPAAPEAPAPAPQAPAPQPAAPQAPASAPQANTPHPAAPQLPAPAPQASAPQASAPQPPAPDAKPMTVAEALARVYAVLLTEAELPDGHRIGQEIELAPGIEVLTAFDGPGTMRLLSAPGMAALGDPGEVFRRAVENLMTVTVGEHHTLGAPGGAVFHRMAGTSPFTASTVLVLDRVVAAATGRPLPPDGALVGIPTRYELVFHPVRDAAARGALEAMAHHTAGRYAQGPAALAPAVYWWRDGALTPLTALENGTAVLTADPEFEAVLDRLPPSTAV</sequence>
<feature type="compositionally biased region" description="Low complexity" evidence="1">
    <location>
        <begin position="604"/>
        <end position="613"/>
    </location>
</feature>
<organism evidence="2">
    <name type="scientific">Streptantibioticus silvisoli</name>
    <dbReference type="NCBI Taxonomy" id="2705255"/>
    <lineage>
        <taxon>Bacteria</taxon>
        <taxon>Bacillati</taxon>
        <taxon>Actinomycetota</taxon>
        <taxon>Actinomycetes</taxon>
        <taxon>Kitasatosporales</taxon>
        <taxon>Streptomycetaceae</taxon>
        <taxon>Streptantibioticus</taxon>
    </lineage>
</organism>
<evidence type="ECO:0008006" key="3">
    <source>
        <dbReference type="Google" id="ProtNLM"/>
    </source>
</evidence>
<protein>
    <recommendedName>
        <fullName evidence="3">Tetratricopeptide repeat protein</fullName>
    </recommendedName>
</protein>
<accession>A0AA90KFA2</accession>
<evidence type="ECO:0000313" key="2">
    <source>
        <dbReference type="EMBL" id="MDI5969015.1"/>
    </source>
</evidence>
<evidence type="ECO:0000256" key="1">
    <source>
        <dbReference type="SAM" id="MobiDB-lite"/>
    </source>
</evidence>
<dbReference type="InterPro" id="IPR011990">
    <property type="entry name" value="TPR-like_helical_dom_sf"/>
</dbReference>
<feature type="compositionally biased region" description="Low complexity" evidence="1">
    <location>
        <begin position="489"/>
        <end position="504"/>
    </location>
</feature>
<feature type="compositionally biased region" description="Basic and acidic residues" evidence="1">
    <location>
        <begin position="397"/>
        <end position="418"/>
    </location>
</feature>
<feature type="region of interest" description="Disordered" evidence="1">
    <location>
        <begin position="1"/>
        <end position="44"/>
    </location>
</feature>
<feature type="compositionally biased region" description="Basic and acidic residues" evidence="1">
    <location>
        <begin position="1"/>
        <end position="15"/>
    </location>
</feature>
<reference evidence="2" key="1">
    <citation type="submission" date="2023-05" db="EMBL/GenBank/DDBJ databases">
        <title>Streptantibioticus silvisoli sp. nov., acidotolerant actinomycetes 1 from pine litter.</title>
        <authorList>
            <person name="Swiecimska M."/>
            <person name="Golinska P."/>
            <person name="Sangal V."/>
            <person name="Wachnowicz B."/>
            <person name="Goodfellow M."/>
        </authorList>
    </citation>
    <scope>NUCLEOTIDE SEQUENCE</scope>
    <source>
        <strain evidence="2">SL13</strain>
    </source>
</reference>
<dbReference type="AlphaFoldDB" id="A0AA90KFA2"/>
<feature type="compositionally biased region" description="Low complexity" evidence="1">
    <location>
        <begin position="446"/>
        <end position="480"/>
    </location>
</feature>
<feature type="compositionally biased region" description="Pro residues" evidence="1">
    <location>
        <begin position="560"/>
        <end position="580"/>
    </location>
</feature>